<gene>
    <name evidence="2" type="ORF">Lqui_2084</name>
</gene>
<dbReference type="PANTHER" id="PTHR30345:SF2">
    <property type="entry name" value="SUGAR-PHOSPHATE ISOMERASE, RPIB_LACA_LACB FAMILY"/>
    <property type="match status" value="1"/>
</dbReference>
<dbReference type="GO" id="GO:0004751">
    <property type="term" value="F:ribose-5-phosphate isomerase activity"/>
    <property type="evidence" value="ECO:0007669"/>
    <property type="project" value="TreeGrafter"/>
</dbReference>
<reference evidence="2 3" key="1">
    <citation type="submission" date="2015-11" db="EMBL/GenBank/DDBJ databases">
        <title>Genomic analysis of 38 Legionella species identifies large and diverse effector repertoires.</title>
        <authorList>
            <person name="Burstein D."/>
            <person name="Amaro F."/>
            <person name="Zusman T."/>
            <person name="Lifshitz Z."/>
            <person name="Cohen O."/>
            <person name="Gilbert J.A."/>
            <person name="Pupko T."/>
            <person name="Shuman H.A."/>
            <person name="Segal G."/>
        </authorList>
    </citation>
    <scope>NUCLEOTIDE SEQUENCE [LARGE SCALE GENOMIC DNA]</scope>
    <source>
        <strain evidence="2 3">CDC#1442-AUS-E</strain>
    </source>
</reference>
<dbReference type="GO" id="GO:0009052">
    <property type="term" value="P:pentose-phosphate shunt, non-oxidative branch"/>
    <property type="evidence" value="ECO:0007669"/>
    <property type="project" value="TreeGrafter"/>
</dbReference>
<dbReference type="Proteomes" id="UP000054618">
    <property type="component" value="Unassembled WGS sequence"/>
</dbReference>
<dbReference type="InterPro" id="IPR036569">
    <property type="entry name" value="RpiB_LacA_LacB_sf"/>
</dbReference>
<protein>
    <submittedName>
        <fullName evidence="2">Ribose/galactose isomerase</fullName>
    </submittedName>
</protein>
<evidence type="ECO:0000256" key="1">
    <source>
        <dbReference type="ARBA" id="ARBA00008754"/>
    </source>
</evidence>
<comment type="similarity">
    <text evidence="1">Belongs to the LacAB/RpiB family.</text>
</comment>
<keyword evidence="3" id="KW-1185">Reference proteome</keyword>
<dbReference type="EMBL" id="LNYS01000013">
    <property type="protein sequence ID" value="KTD48168.1"/>
    <property type="molecule type" value="Genomic_DNA"/>
</dbReference>
<sequence>MRIAVCSDELYPVNDFVVEALRKSGHEPVLFGALRSRSNESWIVATEEAAKAISSGACQEGIFFCWTGTGTSIVANKIPGIRAALCTDAQTAAGSRLWNNANVLALSNRLLTDDLAKEILASWFNTPLNEESEKAASEIQAIESNYKNTPPGQANR</sequence>
<evidence type="ECO:0000313" key="3">
    <source>
        <dbReference type="Proteomes" id="UP000054618"/>
    </source>
</evidence>
<dbReference type="InterPro" id="IPR003500">
    <property type="entry name" value="RpiB_LacA_LacB"/>
</dbReference>
<dbReference type="SUPFAM" id="SSF89623">
    <property type="entry name" value="Ribose/Galactose isomerase RpiB/AlsB"/>
    <property type="match status" value="1"/>
</dbReference>
<dbReference type="GO" id="GO:0019316">
    <property type="term" value="P:D-allose catabolic process"/>
    <property type="evidence" value="ECO:0007669"/>
    <property type="project" value="TreeGrafter"/>
</dbReference>
<dbReference type="RefSeq" id="WP_058508182.1">
    <property type="nucleotide sequence ID" value="NZ_CAAAIK010000037.1"/>
</dbReference>
<dbReference type="NCBIfam" id="TIGR00689">
    <property type="entry name" value="rpiB_lacA_lacB"/>
    <property type="match status" value="1"/>
</dbReference>
<dbReference type="OrthoDB" id="1778624at2"/>
<dbReference type="Pfam" id="PF02502">
    <property type="entry name" value="LacAB_rpiB"/>
    <property type="match status" value="1"/>
</dbReference>
<name>A0A0W0XU25_9GAMM</name>
<dbReference type="PANTHER" id="PTHR30345">
    <property type="entry name" value="RIBOSE-5-PHOSPHATE ISOMERASE B"/>
    <property type="match status" value="1"/>
</dbReference>
<keyword evidence="2" id="KW-0413">Isomerase</keyword>
<dbReference type="PATRIC" id="fig|45073.5.peg.2195"/>
<organism evidence="2 3">
    <name type="scientific">Legionella quinlivanii</name>
    <dbReference type="NCBI Taxonomy" id="45073"/>
    <lineage>
        <taxon>Bacteria</taxon>
        <taxon>Pseudomonadati</taxon>
        <taxon>Pseudomonadota</taxon>
        <taxon>Gammaproteobacteria</taxon>
        <taxon>Legionellales</taxon>
        <taxon>Legionellaceae</taxon>
        <taxon>Legionella</taxon>
    </lineage>
</organism>
<dbReference type="AlphaFoldDB" id="A0A0W0XU25"/>
<evidence type="ECO:0000313" key="2">
    <source>
        <dbReference type="EMBL" id="KTD48168.1"/>
    </source>
</evidence>
<dbReference type="STRING" id="45073.Lqui_2084"/>
<proteinExistence type="inferred from homology"/>
<comment type="caution">
    <text evidence="2">The sequence shown here is derived from an EMBL/GenBank/DDBJ whole genome shotgun (WGS) entry which is preliminary data.</text>
</comment>
<dbReference type="Gene3D" id="3.40.1400.10">
    <property type="entry name" value="Sugar-phosphate isomerase, RpiB/LacA/LacB"/>
    <property type="match status" value="1"/>
</dbReference>
<dbReference type="PIRSF" id="PIRSF005384">
    <property type="entry name" value="RpiB_LacA_B"/>
    <property type="match status" value="1"/>
</dbReference>
<accession>A0A0W0XU25</accession>